<reference evidence="1" key="2">
    <citation type="journal article" date="2021" name="PeerJ">
        <title>Extensive microbial diversity within the chicken gut microbiome revealed by metagenomics and culture.</title>
        <authorList>
            <person name="Gilroy R."/>
            <person name="Ravi A."/>
            <person name="Getino M."/>
            <person name="Pursley I."/>
            <person name="Horton D.L."/>
            <person name="Alikhan N.F."/>
            <person name="Baker D."/>
            <person name="Gharbi K."/>
            <person name="Hall N."/>
            <person name="Watson M."/>
            <person name="Adriaenssens E.M."/>
            <person name="Foster-Nyarko E."/>
            <person name="Jarju S."/>
            <person name="Secka A."/>
            <person name="Antonio M."/>
            <person name="Oren A."/>
            <person name="Chaudhuri R.R."/>
            <person name="La Ragione R."/>
            <person name="Hildebrand F."/>
            <person name="Pallen M.J."/>
        </authorList>
    </citation>
    <scope>NUCLEOTIDE SEQUENCE</scope>
    <source>
        <strain evidence="1">B3-4054</strain>
    </source>
</reference>
<evidence type="ECO:0000313" key="2">
    <source>
        <dbReference type="Proteomes" id="UP000823616"/>
    </source>
</evidence>
<name>A0A9D9HEG0_9SPIR</name>
<evidence type="ECO:0000313" key="1">
    <source>
        <dbReference type="EMBL" id="MBO8451185.1"/>
    </source>
</evidence>
<sequence length="58" mass="6392">MGGYYYLMAQLPALSENAPPGISRQEFLRLAERFLSPPDWSLLRSLSLVPPAGEARTG</sequence>
<feature type="non-terminal residue" evidence="1">
    <location>
        <position position="58"/>
    </location>
</feature>
<reference evidence="1" key="1">
    <citation type="submission" date="2020-10" db="EMBL/GenBank/DDBJ databases">
        <authorList>
            <person name="Gilroy R."/>
        </authorList>
    </citation>
    <scope>NUCLEOTIDE SEQUENCE</scope>
    <source>
        <strain evidence="1">B3-4054</strain>
    </source>
</reference>
<accession>A0A9D9HEG0</accession>
<proteinExistence type="predicted"/>
<protein>
    <submittedName>
        <fullName evidence="1">Uncharacterized protein</fullName>
    </submittedName>
</protein>
<dbReference type="AlphaFoldDB" id="A0A9D9HEG0"/>
<comment type="caution">
    <text evidence="1">The sequence shown here is derived from an EMBL/GenBank/DDBJ whole genome shotgun (WGS) entry which is preliminary data.</text>
</comment>
<organism evidence="1 2">
    <name type="scientific">Candidatus Avitreponema avistercoris</name>
    <dbReference type="NCBI Taxonomy" id="2840705"/>
    <lineage>
        <taxon>Bacteria</taxon>
        <taxon>Pseudomonadati</taxon>
        <taxon>Spirochaetota</taxon>
        <taxon>Spirochaetia</taxon>
        <taxon>Spirochaetales</taxon>
        <taxon>Candidatus Avitreponema</taxon>
    </lineage>
</organism>
<dbReference type="EMBL" id="JADIMS010000162">
    <property type="protein sequence ID" value="MBO8451185.1"/>
    <property type="molecule type" value="Genomic_DNA"/>
</dbReference>
<gene>
    <name evidence="1" type="ORF">IAA96_08800</name>
</gene>
<dbReference type="Proteomes" id="UP000823616">
    <property type="component" value="Unassembled WGS sequence"/>
</dbReference>